<dbReference type="Gene3D" id="3.40.190.10">
    <property type="entry name" value="Periplasmic binding protein-like II"/>
    <property type="match status" value="2"/>
</dbReference>
<evidence type="ECO:0000256" key="1">
    <source>
        <dbReference type="ARBA" id="ARBA00003469"/>
    </source>
</evidence>
<keyword evidence="5" id="KW-0808">Transferase</keyword>
<keyword evidence="8" id="KW-0784">Thiamine biosynthesis</keyword>
<keyword evidence="7" id="KW-0663">Pyridoxal phosphate</keyword>
<dbReference type="RefSeq" id="WP_179643161.1">
    <property type="nucleotide sequence ID" value="NZ_BAAAYY010000009.1"/>
</dbReference>
<dbReference type="GO" id="GO:0009228">
    <property type="term" value="P:thiamine biosynthetic process"/>
    <property type="evidence" value="ECO:0007669"/>
    <property type="project" value="UniProtKB-KW"/>
</dbReference>
<dbReference type="Proteomes" id="UP000589036">
    <property type="component" value="Unassembled WGS sequence"/>
</dbReference>
<evidence type="ECO:0000256" key="6">
    <source>
        <dbReference type="ARBA" id="ARBA00022723"/>
    </source>
</evidence>
<keyword evidence="6" id="KW-0479">Metal-binding</keyword>
<evidence type="ECO:0000313" key="14">
    <source>
        <dbReference type="EMBL" id="NYE47167.1"/>
    </source>
</evidence>
<comment type="pathway">
    <text evidence="2">Cofactor biosynthesis; thiamine diphosphate biosynthesis.</text>
</comment>
<evidence type="ECO:0000256" key="5">
    <source>
        <dbReference type="ARBA" id="ARBA00022679"/>
    </source>
</evidence>
<dbReference type="PANTHER" id="PTHR31528">
    <property type="entry name" value="4-AMINO-5-HYDROXYMETHYL-2-METHYLPYRIMIDINE PHOSPHATE SYNTHASE THI11-RELATED"/>
    <property type="match status" value="1"/>
</dbReference>
<dbReference type="InterPro" id="IPR015168">
    <property type="entry name" value="SsuA/THI5"/>
</dbReference>
<sequence length="359" mass="39271">MRKRRLSIGMPPRAPHKALAGVLAAGLLAAVASCSGDGTDKITFGISVPTMSPGWIALAVAEKQGYFKAEGIEVLPQFLGSSGNVLQSMTVGRTEIGTPTPEALLPAIDKGQDVQMVYQWTRGPVQSFAVLPDSEIREVDDLRGKTIGVPDLSSGVKQLADASVSQAGMDPEKDVRYLSVDVGVAAWDALNRHRVDALMIWDTEYAAMENTGAELRYMRADGIDDLFSTTFAANREWSEEHPGDIEAFGRAWTKATIWASENPEEAVKVMWELYPETKTGRDEEDLLEDHVNILKAREESVLLGDPEVSGTWGEYDPDAVRKWVDFATETELISPGLDVDEVYTNRFAAAYNAFDPDSL</sequence>
<dbReference type="PANTHER" id="PTHR31528:SF1">
    <property type="entry name" value="4-AMINO-5-HYDROXYMETHYL-2-METHYLPYRIMIDINE PHOSPHATE SYNTHASE THI11-RELATED"/>
    <property type="match status" value="1"/>
</dbReference>
<name>A0A852TV42_9ACTN</name>
<evidence type="ECO:0000256" key="8">
    <source>
        <dbReference type="ARBA" id="ARBA00022977"/>
    </source>
</evidence>
<dbReference type="InterPro" id="IPR027939">
    <property type="entry name" value="NMT1/THI5"/>
</dbReference>
<feature type="signal peptide" evidence="12">
    <location>
        <begin position="1"/>
        <end position="20"/>
    </location>
</feature>
<comment type="caution">
    <text evidence="14">The sequence shown here is derived from an EMBL/GenBank/DDBJ whole genome shotgun (WGS) entry which is preliminary data.</text>
</comment>
<dbReference type="AlphaFoldDB" id="A0A852TV42"/>
<dbReference type="GO" id="GO:0016740">
    <property type="term" value="F:transferase activity"/>
    <property type="evidence" value="ECO:0007669"/>
    <property type="project" value="UniProtKB-KW"/>
</dbReference>
<dbReference type="GO" id="GO:0046872">
    <property type="term" value="F:metal ion binding"/>
    <property type="evidence" value="ECO:0007669"/>
    <property type="project" value="UniProtKB-KW"/>
</dbReference>
<keyword evidence="15" id="KW-1185">Reference proteome</keyword>
<evidence type="ECO:0000256" key="9">
    <source>
        <dbReference type="ARBA" id="ARBA00023004"/>
    </source>
</evidence>
<proteinExistence type="inferred from homology"/>
<dbReference type="SUPFAM" id="SSF53850">
    <property type="entry name" value="Periplasmic binding protein-like II"/>
    <property type="match status" value="1"/>
</dbReference>
<gene>
    <name evidence="14" type="ORF">HDA32_002287</name>
</gene>
<protein>
    <recommendedName>
        <fullName evidence="10">Thiamine pyrimidine synthase</fullName>
    </recommendedName>
</protein>
<keyword evidence="9" id="KW-0408">Iron</keyword>
<evidence type="ECO:0000256" key="11">
    <source>
        <dbReference type="ARBA" id="ARBA00048179"/>
    </source>
</evidence>
<evidence type="ECO:0000256" key="7">
    <source>
        <dbReference type="ARBA" id="ARBA00022898"/>
    </source>
</evidence>
<keyword evidence="12" id="KW-0732">Signal</keyword>
<evidence type="ECO:0000256" key="10">
    <source>
        <dbReference type="ARBA" id="ARBA00033171"/>
    </source>
</evidence>
<evidence type="ECO:0000259" key="13">
    <source>
        <dbReference type="Pfam" id="PF09084"/>
    </source>
</evidence>
<reference evidence="14 15" key="1">
    <citation type="submission" date="2020-07" db="EMBL/GenBank/DDBJ databases">
        <title>Sequencing the genomes of 1000 actinobacteria strains.</title>
        <authorList>
            <person name="Klenk H.-P."/>
        </authorList>
    </citation>
    <scope>NUCLEOTIDE SEQUENCE [LARGE SCALE GENOMIC DNA]</scope>
    <source>
        <strain evidence="14 15">CXB654</strain>
    </source>
</reference>
<feature type="domain" description="SsuA/THI5-like" evidence="13">
    <location>
        <begin position="55"/>
        <end position="266"/>
    </location>
</feature>
<comment type="function">
    <text evidence="1">Responsible for the formation of the pyrimidine heterocycle in the thiamine biosynthesis pathway. Catalyzes the formation of hydroxymethylpyrimidine phosphate (HMP-P) from histidine and pyridoxal phosphate (PLP). The protein uses PLP and the active site histidine to form HMP-P, generating an inactive enzyme. The enzyme can only undergo a single turnover, which suggests it is a suicide enzyme.</text>
</comment>
<comment type="catalytic activity">
    <reaction evidence="11">
        <text>N(6)-(pyridoxal phosphate)-L-lysyl-[4-amino-5-hydroxymethyl-2-methylpyrimidine phosphate synthase] + L-histidyl-[4-amino-5-hydroxymethyl-2-methylpyrimidine phosphate synthase] + 2 Fe(3+) + 4 H2O = L-lysyl-[4-amino-5-hydroxymethyl-2-methylpyrimidine phosphate synthase] + (2S)-2-amino-5-hydroxy-4-oxopentanoyl-[4-amino-5-hydroxymethyl-2-methylpyrimidine phosphate synthase] + 4-amino-2-methyl-5-(phosphooxymethyl)pyrimidine + 3-oxopropanoate + 2 Fe(2+) + 2 H(+)</text>
        <dbReference type="Rhea" id="RHEA:65756"/>
        <dbReference type="Rhea" id="RHEA-COMP:16892"/>
        <dbReference type="Rhea" id="RHEA-COMP:16893"/>
        <dbReference type="Rhea" id="RHEA-COMP:16894"/>
        <dbReference type="Rhea" id="RHEA-COMP:16895"/>
        <dbReference type="ChEBI" id="CHEBI:15377"/>
        <dbReference type="ChEBI" id="CHEBI:15378"/>
        <dbReference type="ChEBI" id="CHEBI:29033"/>
        <dbReference type="ChEBI" id="CHEBI:29034"/>
        <dbReference type="ChEBI" id="CHEBI:29969"/>
        <dbReference type="ChEBI" id="CHEBI:29979"/>
        <dbReference type="ChEBI" id="CHEBI:33190"/>
        <dbReference type="ChEBI" id="CHEBI:58354"/>
        <dbReference type="ChEBI" id="CHEBI:143915"/>
        <dbReference type="ChEBI" id="CHEBI:157692"/>
    </reaction>
    <physiologicalReaction direction="left-to-right" evidence="11">
        <dbReference type="Rhea" id="RHEA:65757"/>
    </physiologicalReaction>
</comment>
<accession>A0A852TV42</accession>
<dbReference type="PROSITE" id="PS51257">
    <property type="entry name" value="PROKAR_LIPOPROTEIN"/>
    <property type="match status" value="1"/>
</dbReference>
<dbReference type="EMBL" id="JACCCC010000001">
    <property type="protein sequence ID" value="NYE47167.1"/>
    <property type="molecule type" value="Genomic_DNA"/>
</dbReference>
<comment type="subunit">
    <text evidence="4">Homodimer.</text>
</comment>
<comment type="similarity">
    <text evidence="3">Belongs to the NMT1/THI5 family.</text>
</comment>
<evidence type="ECO:0000256" key="4">
    <source>
        <dbReference type="ARBA" id="ARBA00011738"/>
    </source>
</evidence>
<evidence type="ECO:0000256" key="12">
    <source>
        <dbReference type="SAM" id="SignalP"/>
    </source>
</evidence>
<evidence type="ECO:0000256" key="2">
    <source>
        <dbReference type="ARBA" id="ARBA00004948"/>
    </source>
</evidence>
<feature type="chain" id="PRO_5032800697" description="Thiamine pyrimidine synthase" evidence="12">
    <location>
        <begin position="21"/>
        <end position="359"/>
    </location>
</feature>
<organism evidence="14 15">
    <name type="scientific">Spinactinospora alkalitolerans</name>
    <dbReference type="NCBI Taxonomy" id="687207"/>
    <lineage>
        <taxon>Bacteria</taxon>
        <taxon>Bacillati</taxon>
        <taxon>Actinomycetota</taxon>
        <taxon>Actinomycetes</taxon>
        <taxon>Streptosporangiales</taxon>
        <taxon>Nocardiopsidaceae</taxon>
        <taxon>Spinactinospora</taxon>
    </lineage>
</organism>
<dbReference type="Pfam" id="PF09084">
    <property type="entry name" value="NMT1"/>
    <property type="match status" value="1"/>
</dbReference>
<evidence type="ECO:0000313" key="15">
    <source>
        <dbReference type="Proteomes" id="UP000589036"/>
    </source>
</evidence>
<evidence type="ECO:0000256" key="3">
    <source>
        <dbReference type="ARBA" id="ARBA00009406"/>
    </source>
</evidence>